<accession>A0AA42CI01</accession>
<keyword evidence="2 6" id="KW-0812">Transmembrane</keyword>
<feature type="transmembrane region" description="Helical" evidence="6">
    <location>
        <begin position="177"/>
        <end position="198"/>
    </location>
</feature>
<dbReference type="PANTHER" id="PTHR20855">
    <property type="entry name" value="ADIPOR/PROGESTIN RECEPTOR-RELATED"/>
    <property type="match status" value="1"/>
</dbReference>
<keyword evidence="5" id="KW-0862">Zinc</keyword>
<evidence type="ECO:0000313" key="8">
    <source>
        <dbReference type="Proteomes" id="UP001165667"/>
    </source>
</evidence>
<organism evidence="7 8">
    <name type="scientific">Lichenifustis flavocetrariae</name>
    <dbReference type="NCBI Taxonomy" id="2949735"/>
    <lineage>
        <taxon>Bacteria</taxon>
        <taxon>Pseudomonadati</taxon>
        <taxon>Pseudomonadota</taxon>
        <taxon>Alphaproteobacteria</taxon>
        <taxon>Hyphomicrobiales</taxon>
        <taxon>Lichenihabitantaceae</taxon>
        <taxon>Lichenifustis</taxon>
    </lineage>
</organism>
<dbReference type="AlphaFoldDB" id="A0AA42CI01"/>
<keyword evidence="8" id="KW-1185">Reference proteome</keyword>
<dbReference type="Pfam" id="PF03006">
    <property type="entry name" value="HlyIII"/>
    <property type="match status" value="1"/>
</dbReference>
<proteinExistence type="predicted"/>
<feature type="transmembrane region" description="Helical" evidence="6">
    <location>
        <begin position="125"/>
        <end position="144"/>
    </location>
</feature>
<name>A0AA42CI01_9HYPH</name>
<keyword evidence="3 6" id="KW-1133">Transmembrane helix</keyword>
<feature type="transmembrane region" description="Helical" evidence="6">
    <location>
        <begin position="210"/>
        <end position="230"/>
    </location>
</feature>
<feature type="binding site" evidence="5">
    <location>
        <position position="209"/>
    </location>
    <ligand>
        <name>Zn(2+)</name>
        <dbReference type="ChEBI" id="CHEBI:29105"/>
    </ligand>
</feature>
<comment type="caution">
    <text evidence="7">The sequence shown here is derived from an EMBL/GenBank/DDBJ whole genome shotgun (WGS) entry which is preliminary data.</text>
</comment>
<feature type="transmembrane region" description="Helical" evidence="6">
    <location>
        <begin position="151"/>
        <end position="171"/>
    </location>
</feature>
<evidence type="ECO:0000313" key="7">
    <source>
        <dbReference type="EMBL" id="MCW6508073.1"/>
    </source>
</evidence>
<gene>
    <name evidence="7" type="ORF">M8523_08565</name>
</gene>
<evidence type="ECO:0000256" key="3">
    <source>
        <dbReference type="ARBA" id="ARBA00022989"/>
    </source>
</evidence>
<evidence type="ECO:0000256" key="1">
    <source>
        <dbReference type="ARBA" id="ARBA00004141"/>
    </source>
</evidence>
<comment type="subcellular location">
    <subcellularLocation>
        <location evidence="1">Membrane</location>
        <topology evidence="1">Multi-pass membrane protein</topology>
    </subcellularLocation>
</comment>
<dbReference type="GO" id="GO:0046872">
    <property type="term" value="F:metal ion binding"/>
    <property type="evidence" value="ECO:0007669"/>
    <property type="project" value="UniProtKB-KW"/>
</dbReference>
<evidence type="ECO:0000256" key="6">
    <source>
        <dbReference type="SAM" id="Phobius"/>
    </source>
</evidence>
<dbReference type="GO" id="GO:0016020">
    <property type="term" value="C:membrane"/>
    <property type="evidence" value="ECO:0007669"/>
    <property type="project" value="UniProtKB-SubCell"/>
</dbReference>
<feature type="transmembrane region" description="Helical" evidence="6">
    <location>
        <begin position="69"/>
        <end position="89"/>
    </location>
</feature>
<feature type="transmembrane region" description="Helical" evidence="6">
    <location>
        <begin position="38"/>
        <end position="57"/>
    </location>
</feature>
<dbReference type="InterPro" id="IPR004254">
    <property type="entry name" value="AdipoR/HlyIII-related"/>
</dbReference>
<reference evidence="7" key="1">
    <citation type="submission" date="2022-05" db="EMBL/GenBank/DDBJ databases">
        <authorList>
            <person name="Pankratov T."/>
        </authorList>
    </citation>
    <scope>NUCLEOTIDE SEQUENCE</scope>
    <source>
        <strain evidence="7">BP6-180914</strain>
    </source>
</reference>
<keyword evidence="4 6" id="KW-0472">Membrane</keyword>
<dbReference type="Proteomes" id="UP001165667">
    <property type="component" value="Unassembled WGS sequence"/>
</dbReference>
<dbReference type="EMBL" id="JAMOIM010000004">
    <property type="protein sequence ID" value="MCW6508073.1"/>
    <property type="molecule type" value="Genomic_DNA"/>
</dbReference>
<dbReference type="RefSeq" id="WP_282584422.1">
    <property type="nucleotide sequence ID" value="NZ_JAMOIM010000004.1"/>
</dbReference>
<evidence type="ECO:0000256" key="5">
    <source>
        <dbReference type="PIRSR" id="PIRSR604254-1"/>
    </source>
</evidence>
<dbReference type="PANTHER" id="PTHR20855:SF3">
    <property type="entry name" value="LD03007P"/>
    <property type="match status" value="1"/>
</dbReference>
<evidence type="ECO:0000256" key="4">
    <source>
        <dbReference type="ARBA" id="ARBA00023136"/>
    </source>
</evidence>
<protein>
    <submittedName>
        <fullName evidence="7">Hemolysin III family protein</fullName>
    </submittedName>
</protein>
<feature type="transmembrane region" description="Helical" evidence="6">
    <location>
        <begin position="101"/>
        <end position="119"/>
    </location>
</feature>
<sequence length="231" mass="25538">MKSSTRHNLASLPAGPDRRRWPGEIPWRYSVSEMRADAVVHAMGLAFAVVALVLFMGMPPVSPAETMAVTVYLAALVSSLAMSALYNLWPVSRGKWILRRFDHSAIYLLIAGTYTPFMTRLGTWWLLWTVWAVAALGIALKLLLAGRLDGVSIVLYLALGWSGVVLCNDLFASFSSISLWLIGIGGLVYSVGVIFHLWERLPFQNAIWHVFVLTAAMVHFGAVWSVVYAVE</sequence>
<keyword evidence="5" id="KW-0479">Metal-binding</keyword>
<evidence type="ECO:0000256" key="2">
    <source>
        <dbReference type="ARBA" id="ARBA00022692"/>
    </source>
</evidence>